<reference evidence="1" key="1">
    <citation type="journal article" date="2023" name="G3 (Bethesda)">
        <title>A reference genome for the long-term kleptoplast-retaining sea slug Elysia crispata morphotype clarki.</title>
        <authorList>
            <person name="Eastman K.E."/>
            <person name="Pendleton A.L."/>
            <person name="Shaikh M.A."/>
            <person name="Suttiyut T."/>
            <person name="Ogas R."/>
            <person name="Tomko P."/>
            <person name="Gavelis G."/>
            <person name="Widhalm J.R."/>
            <person name="Wisecaver J.H."/>
        </authorList>
    </citation>
    <scope>NUCLEOTIDE SEQUENCE</scope>
    <source>
        <strain evidence="1">ECLA1</strain>
    </source>
</reference>
<dbReference type="Proteomes" id="UP001283361">
    <property type="component" value="Unassembled WGS sequence"/>
</dbReference>
<dbReference type="EMBL" id="JAWDGP010007472">
    <property type="protein sequence ID" value="KAK3716601.1"/>
    <property type="molecule type" value="Genomic_DNA"/>
</dbReference>
<evidence type="ECO:0000313" key="2">
    <source>
        <dbReference type="Proteomes" id="UP001283361"/>
    </source>
</evidence>
<sequence length="104" mass="11885">MWILWSMWKCTRGKHCHQAQWVVYLQGCLYHMERSDTPLRSKPLTVGPGRDDAAIGVDCPPKLGARPQIVPAVGKERRKGHIESAEKVYQNGNFVGQVRRKEED</sequence>
<dbReference type="AlphaFoldDB" id="A0AAE0XV95"/>
<keyword evidence="2" id="KW-1185">Reference proteome</keyword>
<proteinExistence type="predicted"/>
<accession>A0AAE0XV95</accession>
<evidence type="ECO:0000313" key="1">
    <source>
        <dbReference type="EMBL" id="KAK3716601.1"/>
    </source>
</evidence>
<gene>
    <name evidence="1" type="ORF">RRG08_039396</name>
</gene>
<protein>
    <submittedName>
        <fullName evidence="1">Uncharacterized protein</fullName>
    </submittedName>
</protein>
<organism evidence="1 2">
    <name type="scientific">Elysia crispata</name>
    <name type="common">lettuce slug</name>
    <dbReference type="NCBI Taxonomy" id="231223"/>
    <lineage>
        <taxon>Eukaryota</taxon>
        <taxon>Metazoa</taxon>
        <taxon>Spiralia</taxon>
        <taxon>Lophotrochozoa</taxon>
        <taxon>Mollusca</taxon>
        <taxon>Gastropoda</taxon>
        <taxon>Heterobranchia</taxon>
        <taxon>Euthyneura</taxon>
        <taxon>Panpulmonata</taxon>
        <taxon>Sacoglossa</taxon>
        <taxon>Placobranchoidea</taxon>
        <taxon>Plakobranchidae</taxon>
        <taxon>Elysia</taxon>
    </lineage>
</organism>
<comment type="caution">
    <text evidence="1">The sequence shown here is derived from an EMBL/GenBank/DDBJ whole genome shotgun (WGS) entry which is preliminary data.</text>
</comment>
<name>A0AAE0XV95_9GAST</name>